<dbReference type="Proteomes" id="UP000324705">
    <property type="component" value="Chromosome 4B"/>
</dbReference>
<dbReference type="Pfam" id="PF03478">
    <property type="entry name" value="Beta-prop_KIB1-4"/>
    <property type="match status" value="1"/>
</dbReference>
<sequence>MGRKLPPFAPAVVSTQTAAGRKRKTASLAPLTPRKRWVRASGGWASLPIDIICLILRQLVAIGGGGDVVDYIAFRAVCFGWRACTPTPRDPTLRDPRLRPRAWVALCDGDAVRPDDACEIPFFHTRTARCIRVRLPELRRHRIVGFTDGLVILLHKSTTAVRVLHPFTLVAVDLPPLAAVYREVIGPKKHHLLEMNAVVCSSATSANSIAVMVWFHSARVVLVAEPGSDWKVLHRGIYVRSMLQFQGRLYATFSASKEIVQLYPPRQPRLENSLVVARIPDIFGEHIFCQFFLVESGGRMLLVVQYPPGHGRKMEWSRQVGFRLYAVDLCSKGIGNLIPVSCLGDRALFLNSDRCLAVSARDLPSLSSNSIYFSLPDSPVVVHSLRTGLSEQLAEHCQIHNSVDRIRPSVRPFSIVDHLLTYCHPSHWTEGLMFHEYHHIPDSFKELRKNIQAKDSRLRIPRIMGQ</sequence>
<dbReference type="InterPro" id="IPR005174">
    <property type="entry name" value="KIB1-4_b-propeller"/>
</dbReference>
<dbReference type="AlphaFoldDB" id="A0A9R0T5Z2"/>
<dbReference type="Gramene" id="TRITD4Bv1G138550.1">
    <property type="protein sequence ID" value="TRITD4Bv1G138550.1"/>
    <property type="gene ID" value="TRITD4Bv1G138550"/>
</dbReference>
<dbReference type="EMBL" id="LT934118">
    <property type="protein sequence ID" value="VAI07844.1"/>
    <property type="molecule type" value="Genomic_DNA"/>
</dbReference>
<keyword evidence="3" id="KW-1185">Reference proteome</keyword>
<evidence type="ECO:0000313" key="3">
    <source>
        <dbReference type="Proteomes" id="UP000324705"/>
    </source>
</evidence>
<reference evidence="2 3" key="1">
    <citation type="submission" date="2017-09" db="EMBL/GenBank/DDBJ databases">
        <authorList>
            <consortium name="International Durum Wheat Genome Sequencing Consortium (IDWGSC)"/>
            <person name="Milanesi L."/>
        </authorList>
    </citation>
    <scope>NUCLEOTIDE SEQUENCE [LARGE SCALE GENOMIC DNA]</scope>
    <source>
        <strain evidence="3">cv. Svevo</strain>
    </source>
</reference>
<accession>A0A9R0T5Z2</accession>
<protein>
    <recommendedName>
        <fullName evidence="1">KIB1-4 beta-propeller domain-containing protein</fullName>
    </recommendedName>
</protein>
<feature type="domain" description="KIB1-4 beta-propeller" evidence="1">
    <location>
        <begin position="126"/>
        <end position="377"/>
    </location>
</feature>
<name>A0A9R0T5Z2_TRITD</name>
<dbReference type="PANTHER" id="PTHR33165:SF72">
    <property type="entry name" value="F-BOX DOMAIN-CONTAINING PROTEIN"/>
    <property type="match status" value="1"/>
</dbReference>
<evidence type="ECO:0000259" key="1">
    <source>
        <dbReference type="Pfam" id="PF03478"/>
    </source>
</evidence>
<proteinExistence type="predicted"/>
<gene>
    <name evidence="2" type="ORF">TRITD_4Bv1G138550</name>
</gene>
<evidence type="ECO:0000313" key="2">
    <source>
        <dbReference type="EMBL" id="VAI07844.1"/>
    </source>
</evidence>
<organism evidence="2 3">
    <name type="scientific">Triticum turgidum subsp. durum</name>
    <name type="common">Durum wheat</name>
    <name type="synonym">Triticum durum</name>
    <dbReference type="NCBI Taxonomy" id="4567"/>
    <lineage>
        <taxon>Eukaryota</taxon>
        <taxon>Viridiplantae</taxon>
        <taxon>Streptophyta</taxon>
        <taxon>Embryophyta</taxon>
        <taxon>Tracheophyta</taxon>
        <taxon>Spermatophyta</taxon>
        <taxon>Magnoliopsida</taxon>
        <taxon>Liliopsida</taxon>
        <taxon>Poales</taxon>
        <taxon>Poaceae</taxon>
        <taxon>BOP clade</taxon>
        <taxon>Pooideae</taxon>
        <taxon>Triticodae</taxon>
        <taxon>Triticeae</taxon>
        <taxon>Triticinae</taxon>
        <taxon>Triticum</taxon>
    </lineage>
</organism>
<dbReference type="PANTHER" id="PTHR33165">
    <property type="entry name" value="F-BOX DOMAIN CONTAINING PROTEIN-LIKE-RELATED"/>
    <property type="match status" value="1"/>
</dbReference>